<accession>A0ABW7CAN2</accession>
<dbReference type="PANTHER" id="PTHR42685:SF22">
    <property type="entry name" value="CONDITIONED MEDIUM FACTOR RECEPTOR 1"/>
    <property type="match status" value="1"/>
</dbReference>
<evidence type="ECO:0000313" key="3">
    <source>
        <dbReference type="Proteomes" id="UP001604335"/>
    </source>
</evidence>
<protein>
    <submittedName>
        <fullName evidence="2">NAD(P)/FAD-dependent oxidoreductase</fullName>
        <ecNumber evidence="2">1.-.-.-</ecNumber>
    </submittedName>
</protein>
<sequence>METNVLVVGAGPAGVASSIALSQRGIDHVLIDRAVFPRDKVDGNAFGQDLLAALNRLNRPDLAAALLASPDLLPCPAGAWIFSDRGDRYQPPLPHPADQAPIYTMDRQAMDALLLGFVDRSTADLRLGCELVTLEPAGDRLAAVVKIGEQTETLHTKLVIGADGARSRVASLLLNQTEDPTDRALTLHRYYRNVAGFEQPHIEAHYIQPLLPGFLFIAPLAHGRFKVGLGTRADRIGNDPARLSGLLSEVIAAKPWLRERLATAEPISEPETWPMTFGGSAQIRRSGDRVLLVGDAAGLCNPLTGFGTAKAIDSGRLAAAVAATAIRVGQFDRAALSAYDRDLQRLFDQEFVLSRRINRWNQSPWFMNFLTGRSLPRRLLQSAKTLRRWDALVQV</sequence>
<evidence type="ECO:0000313" key="2">
    <source>
        <dbReference type="EMBL" id="MFG3818218.1"/>
    </source>
</evidence>
<dbReference type="Proteomes" id="UP001604335">
    <property type="component" value="Unassembled WGS sequence"/>
</dbReference>
<name>A0ABW7CAN2_9CYAN</name>
<dbReference type="EMBL" id="JAZAQF010000069">
    <property type="protein sequence ID" value="MFG3818218.1"/>
    <property type="molecule type" value="Genomic_DNA"/>
</dbReference>
<dbReference type="RefSeq" id="WP_393013354.1">
    <property type="nucleotide sequence ID" value="NZ_JAZAQF010000069.1"/>
</dbReference>
<evidence type="ECO:0000259" key="1">
    <source>
        <dbReference type="Pfam" id="PF01494"/>
    </source>
</evidence>
<dbReference type="SUPFAM" id="SSF51905">
    <property type="entry name" value="FAD/NAD(P)-binding domain"/>
    <property type="match status" value="1"/>
</dbReference>
<organism evidence="2 3">
    <name type="scientific">Limnothrix redekei LRLZ20PSL1</name>
    <dbReference type="NCBI Taxonomy" id="3112953"/>
    <lineage>
        <taxon>Bacteria</taxon>
        <taxon>Bacillati</taxon>
        <taxon>Cyanobacteriota</taxon>
        <taxon>Cyanophyceae</taxon>
        <taxon>Pseudanabaenales</taxon>
        <taxon>Pseudanabaenaceae</taxon>
        <taxon>Limnothrix</taxon>
    </lineage>
</organism>
<feature type="domain" description="FAD-binding" evidence="1">
    <location>
        <begin position="2"/>
        <end position="342"/>
    </location>
</feature>
<dbReference type="PANTHER" id="PTHR42685">
    <property type="entry name" value="GERANYLGERANYL DIPHOSPHATE REDUCTASE"/>
    <property type="match status" value="1"/>
</dbReference>
<proteinExistence type="predicted"/>
<keyword evidence="3" id="KW-1185">Reference proteome</keyword>
<dbReference type="Gene3D" id="3.50.50.60">
    <property type="entry name" value="FAD/NAD(P)-binding domain"/>
    <property type="match status" value="1"/>
</dbReference>
<dbReference type="PRINTS" id="PR00420">
    <property type="entry name" value="RNGMNOXGNASE"/>
</dbReference>
<dbReference type="EC" id="1.-.-.-" evidence="2"/>
<gene>
    <name evidence="2" type="ORF">VPK24_11275</name>
</gene>
<reference evidence="3" key="1">
    <citation type="journal article" date="2024" name="Algal Res.">
        <title>Biochemical, toxicological and genomic investigation of a high-biomass producing Limnothrix strain isolated from Italian shallow drinking water reservoir.</title>
        <authorList>
            <person name="Simonazzi M."/>
            <person name="Shishido T.K."/>
            <person name="Delbaje E."/>
            <person name="Wahlsten M."/>
            <person name="Fewer D.P."/>
            <person name="Sivonen K."/>
            <person name="Pezzolesi L."/>
            <person name="Pistocchi R."/>
        </authorList>
    </citation>
    <scope>NUCLEOTIDE SEQUENCE [LARGE SCALE GENOMIC DNA]</scope>
    <source>
        <strain evidence="3">LRLZ20PSL1</strain>
    </source>
</reference>
<keyword evidence="2" id="KW-0560">Oxidoreductase</keyword>
<dbReference type="InterPro" id="IPR036188">
    <property type="entry name" value="FAD/NAD-bd_sf"/>
</dbReference>
<comment type="caution">
    <text evidence="2">The sequence shown here is derived from an EMBL/GenBank/DDBJ whole genome shotgun (WGS) entry which is preliminary data.</text>
</comment>
<dbReference type="InterPro" id="IPR050407">
    <property type="entry name" value="Geranylgeranyl_reductase"/>
</dbReference>
<dbReference type="InterPro" id="IPR002938">
    <property type="entry name" value="FAD-bd"/>
</dbReference>
<dbReference type="Pfam" id="PF01494">
    <property type="entry name" value="FAD_binding_3"/>
    <property type="match status" value="1"/>
</dbReference>
<dbReference type="GO" id="GO:0016491">
    <property type="term" value="F:oxidoreductase activity"/>
    <property type="evidence" value="ECO:0007669"/>
    <property type="project" value="UniProtKB-KW"/>
</dbReference>